<feature type="domain" description="Piwi" evidence="1">
    <location>
        <begin position="103"/>
        <end position="187"/>
    </location>
</feature>
<sequence>MIGDIKLLYKITFSALYMCHNFEYQGTAAASELDSCGLVSQNLNQSDKMQDNSARDRVNSVKAIEQPFDVFEEDFHNTLFSPLVRVEKMLQLLQYELPGVLEFLFCLLPERNYELYGPWKKRNLADFGVVTQCIVSQRVNDQYLTNVLLKINAKLGGLNSILGAEHAPSIPVVSKAPTIIIGMDVSHGSPGQTTTINTLFTEGLLPKAFWTVDN</sequence>
<organism evidence="2 3">
    <name type="scientific">Vigna angularis var. angularis</name>
    <dbReference type="NCBI Taxonomy" id="157739"/>
    <lineage>
        <taxon>Eukaryota</taxon>
        <taxon>Viridiplantae</taxon>
        <taxon>Streptophyta</taxon>
        <taxon>Embryophyta</taxon>
        <taxon>Tracheophyta</taxon>
        <taxon>Spermatophyta</taxon>
        <taxon>Magnoliopsida</taxon>
        <taxon>eudicotyledons</taxon>
        <taxon>Gunneridae</taxon>
        <taxon>Pentapetalae</taxon>
        <taxon>rosids</taxon>
        <taxon>fabids</taxon>
        <taxon>Fabales</taxon>
        <taxon>Fabaceae</taxon>
        <taxon>Papilionoideae</taxon>
        <taxon>50 kb inversion clade</taxon>
        <taxon>NPAAA clade</taxon>
        <taxon>indigoferoid/millettioid clade</taxon>
        <taxon>Phaseoleae</taxon>
        <taxon>Vigna</taxon>
    </lineage>
</organism>
<dbReference type="SUPFAM" id="SSF53098">
    <property type="entry name" value="Ribonuclease H-like"/>
    <property type="match status" value="1"/>
</dbReference>
<evidence type="ECO:0000259" key="1">
    <source>
        <dbReference type="PROSITE" id="PS50822"/>
    </source>
</evidence>
<gene>
    <name evidence="2" type="primary">Vigan.07G109500</name>
    <name evidence="2" type="ORF">VIGAN_07109500</name>
</gene>
<dbReference type="Pfam" id="PF02171">
    <property type="entry name" value="Piwi"/>
    <property type="match status" value="1"/>
</dbReference>
<dbReference type="Gene3D" id="3.40.50.2300">
    <property type="match status" value="1"/>
</dbReference>
<dbReference type="PANTHER" id="PTHR22891">
    <property type="entry name" value="EUKARYOTIC TRANSLATION INITIATION FACTOR 2C"/>
    <property type="match status" value="1"/>
</dbReference>
<name>A0A0S3SHT5_PHAAN</name>
<dbReference type="EMBL" id="AP015040">
    <property type="protein sequence ID" value="BAT92389.1"/>
    <property type="molecule type" value="Genomic_DNA"/>
</dbReference>
<keyword evidence="3" id="KW-1185">Reference proteome</keyword>
<dbReference type="Proteomes" id="UP000291084">
    <property type="component" value="Chromosome 7"/>
</dbReference>
<dbReference type="InterPro" id="IPR012337">
    <property type="entry name" value="RNaseH-like_sf"/>
</dbReference>
<protein>
    <recommendedName>
        <fullName evidence="1">Piwi domain-containing protein</fullName>
    </recommendedName>
</protein>
<proteinExistence type="predicted"/>
<evidence type="ECO:0000313" key="2">
    <source>
        <dbReference type="EMBL" id="BAT92389.1"/>
    </source>
</evidence>
<dbReference type="InterPro" id="IPR003165">
    <property type="entry name" value="Piwi"/>
</dbReference>
<evidence type="ECO:0000313" key="3">
    <source>
        <dbReference type="Proteomes" id="UP000291084"/>
    </source>
</evidence>
<accession>A0A0S3SHT5</accession>
<dbReference type="GO" id="GO:0003676">
    <property type="term" value="F:nucleic acid binding"/>
    <property type="evidence" value="ECO:0007669"/>
    <property type="project" value="InterPro"/>
</dbReference>
<dbReference type="PROSITE" id="PS50822">
    <property type="entry name" value="PIWI"/>
    <property type="match status" value="1"/>
</dbReference>
<reference evidence="2 3" key="1">
    <citation type="journal article" date="2015" name="Sci. Rep.">
        <title>The power of single molecule real-time sequencing technology in the de novo assembly of a eukaryotic genome.</title>
        <authorList>
            <person name="Sakai H."/>
            <person name="Naito K."/>
            <person name="Ogiso-Tanaka E."/>
            <person name="Takahashi Y."/>
            <person name="Iseki K."/>
            <person name="Muto C."/>
            <person name="Satou K."/>
            <person name="Teruya K."/>
            <person name="Shiroma A."/>
            <person name="Shimoji M."/>
            <person name="Hirano T."/>
            <person name="Itoh T."/>
            <person name="Kaga A."/>
            <person name="Tomooka N."/>
        </authorList>
    </citation>
    <scope>NUCLEOTIDE SEQUENCE [LARGE SCALE GENOMIC DNA]</scope>
    <source>
        <strain evidence="3">cv. Shumari</strain>
    </source>
</reference>
<dbReference type="AlphaFoldDB" id="A0A0S3SHT5"/>